<gene>
    <name evidence="2" type="ORF">Q5P01_002046</name>
</gene>
<accession>A0AA88NSI5</accession>
<dbReference type="EMBL" id="JAUPFM010000001">
    <property type="protein sequence ID" value="KAK2862513.1"/>
    <property type="molecule type" value="Genomic_DNA"/>
</dbReference>
<evidence type="ECO:0000313" key="2">
    <source>
        <dbReference type="EMBL" id="KAK2862513.1"/>
    </source>
</evidence>
<sequence>MLGPFYDAIELGNPASGDDPPASSGTSVSDTWRRGEMPRKRRTEHLPRRYNECPAGSGQCCGTGKRSLDSGGTTRCVADTADEPMGRRRRAAPTGGLTLPRNTKDQTLLPAHRQGKCRC</sequence>
<reference evidence="2" key="1">
    <citation type="submission" date="2023-07" db="EMBL/GenBank/DDBJ databases">
        <title>Chromosome-level Genome Assembly of Striped Snakehead (Channa striata).</title>
        <authorList>
            <person name="Liu H."/>
        </authorList>
    </citation>
    <scope>NUCLEOTIDE SEQUENCE</scope>
    <source>
        <strain evidence="2">Gz</strain>
        <tissue evidence="2">Muscle</tissue>
    </source>
</reference>
<feature type="region of interest" description="Disordered" evidence="1">
    <location>
        <begin position="1"/>
        <end position="119"/>
    </location>
</feature>
<name>A0AA88NSI5_CHASR</name>
<organism evidence="2 3">
    <name type="scientific">Channa striata</name>
    <name type="common">Snakehead murrel</name>
    <name type="synonym">Ophicephalus striatus</name>
    <dbReference type="NCBI Taxonomy" id="64152"/>
    <lineage>
        <taxon>Eukaryota</taxon>
        <taxon>Metazoa</taxon>
        <taxon>Chordata</taxon>
        <taxon>Craniata</taxon>
        <taxon>Vertebrata</taxon>
        <taxon>Euteleostomi</taxon>
        <taxon>Actinopterygii</taxon>
        <taxon>Neopterygii</taxon>
        <taxon>Teleostei</taxon>
        <taxon>Neoteleostei</taxon>
        <taxon>Acanthomorphata</taxon>
        <taxon>Anabantaria</taxon>
        <taxon>Anabantiformes</taxon>
        <taxon>Channoidei</taxon>
        <taxon>Channidae</taxon>
        <taxon>Channa</taxon>
    </lineage>
</organism>
<comment type="caution">
    <text evidence="2">The sequence shown here is derived from an EMBL/GenBank/DDBJ whole genome shotgun (WGS) entry which is preliminary data.</text>
</comment>
<keyword evidence="3" id="KW-1185">Reference proteome</keyword>
<protein>
    <submittedName>
        <fullName evidence="2">Uncharacterized protein</fullName>
    </submittedName>
</protein>
<evidence type="ECO:0000256" key="1">
    <source>
        <dbReference type="SAM" id="MobiDB-lite"/>
    </source>
</evidence>
<dbReference type="AlphaFoldDB" id="A0AA88NSI5"/>
<evidence type="ECO:0000313" key="3">
    <source>
        <dbReference type="Proteomes" id="UP001187415"/>
    </source>
</evidence>
<feature type="compositionally biased region" description="Basic and acidic residues" evidence="1">
    <location>
        <begin position="31"/>
        <end position="51"/>
    </location>
</feature>
<proteinExistence type="predicted"/>
<dbReference type="Proteomes" id="UP001187415">
    <property type="component" value="Unassembled WGS sequence"/>
</dbReference>